<feature type="region of interest" description="Disordered" evidence="13">
    <location>
        <begin position="1"/>
        <end position="20"/>
    </location>
</feature>
<evidence type="ECO:0000256" key="5">
    <source>
        <dbReference type="ARBA" id="ARBA00022692"/>
    </source>
</evidence>
<dbReference type="Proteomes" id="UP000007879">
    <property type="component" value="Unassembled WGS sequence"/>
</dbReference>
<sequence length="670" mass="75585">MTTRREVSSEGGSSRTASPLNIELLPPTVSVISCSSEEETPINVDTGNRAATAPSDLRVQQSVTFSDISTAPFRHLSDAASMDSAVSTSPLTSNGGRRTGVETIIDGSISFAPSREKLKHLKSRLKLHDLSQNELELKAALYFHICNPLKRWKVEKLVPYKLVLQVIKTFLLVAQVLLFAYSTSNHRSVFLYNSGLLFDQLLSRNTSIVSYGTVRYSYTQSSLTADMDHLLDRYYQLPNITLGSYGHQVNPEGEPEPVRATLVQFKESQPNPTSPHYYSFDYTPITTIVILNSTDNGTLTDQLYEHGMDLTFVRFISLELQMSITGVLITDTSHIECYLFYVKVLYQKESSKGRISYHLKTEDEKIECNGDPPADVSSFLIFLTVLDVIVIIASVISTGFICHTLRRSFVLAKAMGEFYESQLGIYDLSWFERKSLFSIWHIFTGFSDLLLIIGTLLKILLEYEVPVHSVTVRILIGTALIVQSSAMLRYFSFFKQLNALTRTLSAASPELIKFLFCTSILYFAYALCGLVVFGSYNEEMFGNFGNSVEILFALINGDSIWLIFRAFNDQDILIYIYSRLFVYLFIFLFIYAVLNLFTSLVKTAYDNSSLVDRATINEVRRFVFSGPLTDKGVALKDVTYVNKYVKPEVILKRKKKPSRTDSRNIIGDLD</sequence>
<reference evidence="18" key="1">
    <citation type="journal article" date="2010" name="Nature">
        <title>The Amphimedon queenslandica genome and the evolution of animal complexity.</title>
        <authorList>
            <person name="Srivastava M."/>
            <person name="Simakov O."/>
            <person name="Chapman J."/>
            <person name="Fahey B."/>
            <person name="Gauthier M.E."/>
            <person name="Mitros T."/>
            <person name="Richards G.S."/>
            <person name="Conaco C."/>
            <person name="Dacre M."/>
            <person name="Hellsten U."/>
            <person name="Larroux C."/>
            <person name="Putnam N.H."/>
            <person name="Stanke M."/>
            <person name="Adamska M."/>
            <person name="Darling A."/>
            <person name="Degnan S.M."/>
            <person name="Oakley T.H."/>
            <person name="Plachetzki D.C."/>
            <person name="Zhai Y."/>
            <person name="Adamski M."/>
            <person name="Calcino A."/>
            <person name="Cummins S.F."/>
            <person name="Goodstein D.M."/>
            <person name="Harris C."/>
            <person name="Jackson D.J."/>
            <person name="Leys S.P."/>
            <person name="Shu S."/>
            <person name="Woodcroft B.J."/>
            <person name="Vervoort M."/>
            <person name="Kosik K.S."/>
            <person name="Manning G."/>
            <person name="Degnan B.M."/>
            <person name="Rokhsar D.S."/>
        </authorList>
    </citation>
    <scope>NUCLEOTIDE SEQUENCE [LARGE SCALE GENOMIC DNA]</scope>
</reference>
<dbReference type="InParanoid" id="A0A1X7VCY3"/>
<evidence type="ECO:0000256" key="9">
    <source>
        <dbReference type="ARBA" id="ARBA00023136"/>
    </source>
</evidence>
<evidence type="ECO:0000256" key="14">
    <source>
        <dbReference type="SAM" id="Phobius"/>
    </source>
</evidence>
<keyword evidence="8" id="KW-0406">Ion transport</keyword>
<dbReference type="EnsemblMetazoa" id="XM_011404139.2">
    <property type="protein sequence ID" value="XP_011402441.1"/>
    <property type="gene ID" value="LOC100636781"/>
</dbReference>
<evidence type="ECO:0000256" key="7">
    <source>
        <dbReference type="ARBA" id="ARBA00022989"/>
    </source>
</evidence>
<dbReference type="InterPro" id="IPR013122">
    <property type="entry name" value="PKD1_2_channel"/>
</dbReference>
<evidence type="ECO:0000256" key="8">
    <source>
        <dbReference type="ARBA" id="ARBA00023065"/>
    </source>
</evidence>
<evidence type="ECO:0000313" key="18">
    <source>
        <dbReference type="Proteomes" id="UP000007879"/>
    </source>
</evidence>
<dbReference type="PROSITE" id="PS51257">
    <property type="entry name" value="PROKAR_LIPOPROTEIN"/>
    <property type="match status" value="1"/>
</dbReference>
<evidence type="ECO:0000313" key="17">
    <source>
        <dbReference type="EnsemblMetazoa" id="Aqu2.1.37891_001"/>
    </source>
</evidence>
<feature type="transmembrane region" description="Helical" evidence="14">
    <location>
        <begin position="379"/>
        <end position="405"/>
    </location>
</feature>
<dbReference type="InterPro" id="IPR039031">
    <property type="entry name" value="Mucolipin"/>
</dbReference>
<evidence type="ECO:0000256" key="13">
    <source>
        <dbReference type="SAM" id="MobiDB-lite"/>
    </source>
</evidence>
<evidence type="ECO:0000259" key="16">
    <source>
        <dbReference type="Pfam" id="PF21381"/>
    </source>
</evidence>
<evidence type="ECO:0000256" key="12">
    <source>
        <dbReference type="ARBA" id="ARBA00036634"/>
    </source>
</evidence>
<dbReference type="GO" id="GO:0072345">
    <property type="term" value="F:NAADP-sensitive calcium-release channel activity"/>
    <property type="evidence" value="ECO:0007669"/>
    <property type="project" value="TreeGrafter"/>
</dbReference>
<dbReference type="KEGG" id="aqu:100636781"/>
<dbReference type="Gene3D" id="1.10.287.70">
    <property type="match status" value="1"/>
</dbReference>
<name>A0A1X7VCY3_AMPQE</name>
<evidence type="ECO:0000259" key="15">
    <source>
        <dbReference type="Pfam" id="PF08016"/>
    </source>
</evidence>
<keyword evidence="9 14" id="KW-0472">Membrane</keyword>
<keyword evidence="5 14" id="KW-0812">Transmembrane</keyword>
<comment type="catalytic activity">
    <reaction evidence="12">
        <text>Ca(2+)(in) = Ca(2+)(out)</text>
        <dbReference type="Rhea" id="RHEA:29671"/>
        <dbReference type="ChEBI" id="CHEBI:29108"/>
    </reaction>
</comment>
<feature type="transmembrane region" description="Helical" evidence="14">
    <location>
        <begin position="511"/>
        <end position="536"/>
    </location>
</feature>
<dbReference type="GO" id="GO:0005886">
    <property type="term" value="C:plasma membrane"/>
    <property type="evidence" value="ECO:0007669"/>
    <property type="project" value="UniProtKB-SubCell"/>
</dbReference>
<comment type="subcellular location">
    <subcellularLocation>
        <location evidence="2">Cell membrane</location>
        <topology evidence="2">Multi-pass membrane protein</topology>
    </subcellularLocation>
    <subcellularLocation>
        <location evidence="1">Endosome membrane</location>
        <topology evidence="1">Multi-pass membrane protein</topology>
    </subcellularLocation>
</comment>
<keyword evidence="6" id="KW-0967">Endosome</keyword>
<evidence type="ECO:0000256" key="1">
    <source>
        <dbReference type="ARBA" id="ARBA00004337"/>
    </source>
</evidence>
<evidence type="ECO:0000256" key="11">
    <source>
        <dbReference type="ARBA" id="ARBA00023303"/>
    </source>
</evidence>
<protein>
    <submittedName>
        <fullName evidence="17">Uncharacterized protein</fullName>
    </submittedName>
</protein>
<keyword evidence="11" id="KW-0407">Ion channel</keyword>
<accession>A0A1X7VCY3</accession>
<feature type="transmembrane region" description="Helical" evidence="14">
    <location>
        <begin position="439"/>
        <end position="460"/>
    </location>
</feature>
<keyword evidence="7 14" id="KW-1133">Transmembrane helix</keyword>
<evidence type="ECO:0000256" key="6">
    <source>
        <dbReference type="ARBA" id="ARBA00022753"/>
    </source>
</evidence>
<dbReference type="eggNOG" id="KOG3733">
    <property type="taxonomic scope" value="Eukaryota"/>
</dbReference>
<dbReference type="Pfam" id="PF21381">
    <property type="entry name" value="MCLN_ECD"/>
    <property type="match status" value="1"/>
</dbReference>
<feature type="domain" description="Mucolipin extracytosolic" evidence="16">
    <location>
        <begin position="217"/>
        <end position="368"/>
    </location>
</feature>
<keyword evidence="4" id="KW-1003">Cell membrane</keyword>
<evidence type="ECO:0000256" key="4">
    <source>
        <dbReference type="ARBA" id="ARBA00022475"/>
    </source>
</evidence>
<gene>
    <name evidence="17" type="primary">100636781</name>
</gene>
<reference evidence="17" key="2">
    <citation type="submission" date="2017-05" db="UniProtKB">
        <authorList>
            <consortium name="EnsemblMetazoa"/>
        </authorList>
    </citation>
    <scope>IDENTIFICATION</scope>
</reference>
<dbReference type="EnsemblMetazoa" id="Aqu2.1.37891_001">
    <property type="protein sequence ID" value="Aqu2.1.37891_001"/>
    <property type="gene ID" value="Aqu2.1.37891"/>
</dbReference>
<dbReference type="AlphaFoldDB" id="A0A1X7VCY3"/>
<dbReference type="PANTHER" id="PTHR12127">
    <property type="entry name" value="MUCOLIPIN"/>
    <property type="match status" value="1"/>
</dbReference>
<dbReference type="PANTHER" id="PTHR12127:SF7">
    <property type="entry name" value="SD02261P"/>
    <property type="match status" value="1"/>
</dbReference>
<keyword evidence="10" id="KW-1015">Disulfide bond</keyword>
<keyword evidence="3" id="KW-0813">Transport</keyword>
<dbReference type="GO" id="GO:0010008">
    <property type="term" value="C:endosome membrane"/>
    <property type="evidence" value="ECO:0007669"/>
    <property type="project" value="UniProtKB-SubCell"/>
</dbReference>
<evidence type="ECO:0000256" key="10">
    <source>
        <dbReference type="ARBA" id="ARBA00023157"/>
    </source>
</evidence>
<feature type="domain" description="Polycystin cation channel PKD1/PKD2" evidence="15">
    <location>
        <begin position="472"/>
        <end position="606"/>
    </location>
</feature>
<dbReference type="GO" id="GO:0005765">
    <property type="term" value="C:lysosomal membrane"/>
    <property type="evidence" value="ECO:0007669"/>
    <property type="project" value="TreeGrafter"/>
</dbReference>
<evidence type="ECO:0000256" key="2">
    <source>
        <dbReference type="ARBA" id="ARBA00004651"/>
    </source>
</evidence>
<dbReference type="OrthoDB" id="263481at2759"/>
<keyword evidence="18" id="KW-1185">Reference proteome</keyword>
<evidence type="ECO:0000256" key="3">
    <source>
        <dbReference type="ARBA" id="ARBA00022448"/>
    </source>
</evidence>
<organism evidence="17">
    <name type="scientific">Amphimedon queenslandica</name>
    <name type="common">Sponge</name>
    <dbReference type="NCBI Taxonomy" id="400682"/>
    <lineage>
        <taxon>Eukaryota</taxon>
        <taxon>Metazoa</taxon>
        <taxon>Porifera</taxon>
        <taxon>Demospongiae</taxon>
        <taxon>Heteroscleromorpha</taxon>
        <taxon>Haplosclerida</taxon>
        <taxon>Niphatidae</taxon>
        <taxon>Amphimedon</taxon>
    </lineage>
</organism>
<feature type="transmembrane region" description="Helical" evidence="14">
    <location>
        <begin position="472"/>
        <end position="491"/>
    </location>
</feature>
<dbReference type="InterPro" id="IPR049134">
    <property type="entry name" value="MCLN_ECD"/>
</dbReference>
<proteinExistence type="predicted"/>
<feature type="transmembrane region" description="Helical" evidence="14">
    <location>
        <begin position="580"/>
        <end position="601"/>
    </location>
</feature>
<dbReference type="Pfam" id="PF08016">
    <property type="entry name" value="PKD_channel"/>
    <property type="match status" value="1"/>
</dbReference>